<reference evidence="11 12" key="1">
    <citation type="submission" date="2018-06" db="EMBL/GenBank/DDBJ databases">
        <title>Azoarcus communis strain SWub3 genome.</title>
        <authorList>
            <person name="Zorraquino Salvo V."/>
            <person name="Toubiana D."/>
            <person name="Blumwald E."/>
        </authorList>
    </citation>
    <scope>NUCLEOTIDE SEQUENCE [LARGE SCALE GENOMIC DNA]</scope>
    <source>
        <strain evidence="11 12">SWub3</strain>
    </source>
</reference>
<comment type="catalytic activity">
    <reaction evidence="8">
        <text>[PQQ precursor protein] + S-adenosyl-L-methionine = E-Y cross-linked-[PQQ precursor protein] + 5'-deoxyadenosine + L-methionine + H(+)</text>
        <dbReference type="Rhea" id="RHEA:56836"/>
        <dbReference type="Rhea" id="RHEA-COMP:14800"/>
        <dbReference type="Rhea" id="RHEA-COMP:14801"/>
        <dbReference type="ChEBI" id="CHEBI:15378"/>
        <dbReference type="ChEBI" id="CHEBI:17319"/>
        <dbReference type="ChEBI" id="CHEBI:57844"/>
        <dbReference type="ChEBI" id="CHEBI:59789"/>
        <dbReference type="ChEBI" id="CHEBI:141026"/>
        <dbReference type="ChEBI" id="CHEBI:141027"/>
        <dbReference type="EC" id="1.21.98.4"/>
    </reaction>
</comment>
<dbReference type="InterPro" id="IPR023885">
    <property type="entry name" value="4Fe4S-binding_SPASM_dom"/>
</dbReference>
<keyword evidence="12" id="KW-1185">Reference proteome</keyword>
<evidence type="ECO:0000313" key="12">
    <source>
        <dbReference type="Proteomes" id="UP000248259"/>
    </source>
</evidence>
<dbReference type="InterPro" id="IPR050377">
    <property type="entry name" value="Radical_SAM_PqqE_MftC-like"/>
</dbReference>
<protein>
    <recommendedName>
        <fullName evidence="8">PqqA peptide cyclase</fullName>
        <ecNumber evidence="8">1.21.98.4</ecNumber>
    </recommendedName>
    <alternativeName>
        <fullName evidence="8">Coenzyme PQQ synthesis protein E</fullName>
    </alternativeName>
</protein>
<accession>A0A323UXM2</accession>
<comment type="similarity">
    <text evidence="8">Belongs to the radical SAM superfamily. PqqE family.</text>
</comment>
<keyword evidence="7 8" id="KW-0411">Iron-sulfur</keyword>
<dbReference type="SFLD" id="SFLDS00029">
    <property type="entry name" value="Radical_SAM"/>
    <property type="match status" value="1"/>
</dbReference>
<evidence type="ECO:0000313" key="11">
    <source>
        <dbReference type="EMBL" id="PZA17592.1"/>
    </source>
</evidence>
<dbReference type="CDD" id="cd01335">
    <property type="entry name" value="Radical_SAM"/>
    <property type="match status" value="1"/>
</dbReference>
<dbReference type="GO" id="GO:0009975">
    <property type="term" value="F:cyclase activity"/>
    <property type="evidence" value="ECO:0007669"/>
    <property type="project" value="UniProtKB-UniRule"/>
</dbReference>
<dbReference type="Gene3D" id="3.20.20.70">
    <property type="entry name" value="Aldolase class I"/>
    <property type="match status" value="1"/>
</dbReference>
<dbReference type="GO" id="GO:0016491">
    <property type="term" value="F:oxidoreductase activity"/>
    <property type="evidence" value="ECO:0007669"/>
    <property type="project" value="UniProtKB-KW"/>
</dbReference>
<evidence type="ECO:0000256" key="7">
    <source>
        <dbReference type="ARBA" id="ARBA00023014"/>
    </source>
</evidence>
<dbReference type="EMBL" id="QKOE01000003">
    <property type="protein sequence ID" value="PZA17592.1"/>
    <property type="molecule type" value="Genomic_DNA"/>
</dbReference>
<dbReference type="HAMAP" id="MF_00660">
    <property type="entry name" value="PqqE"/>
    <property type="match status" value="1"/>
</dbReference>
<dbReference type="GO" id="GO:0051539">
    <property type="term" value="F:4 iron, 4 sulfur cluster binding"/>
    <property type="evidence" value="ECO:0007669"/>
    <property type="project" value="UniProtKB-KW"/>
</dbReference>
<dbReference type="GO" id="GO:0018189">
    <property type="term" value="P:pyrroloquinoline quinone biosynthetic process"/>
    <property type="evidence" value="ECO:0007669"/>
    <property type="project" value="UniProtKB-UniRule"/>
</dbReference>
<dbReference type="PROSITE" id="PS51918">
    <property type="entry name" value="RADICAL_SAM"/>
    <property type="match status" value="1"/>
</dbReference>
<organism evidence="11 12">
    <name type="scientific">Parazoarcus communis SWub3 = DSM 12120</name>
    <dbReference type="NCBI Taxonomy" id="1121029"/>
    <lineage>
        <taxon>Bacteria</taxon>
        <taxon>Pseudomonadati</taxon>
        <taxon>Pseudomonadota</taxon>
        <taxon>Betaproteobacteria</taxon>
        <taxon>Rhodocyclales</taxon>
        <taxon>Zoogloeaceae</taxon>
        <taxon>Parazoarcus</taxon>
    </lineage>
</organism>
<dbReference type="GO" id="GO:1904047">
    <property type="term" value="F:S-adenosyl-L-methionine binding"/>
    <property type="evidence" value="ECO:0007669"/>
    <property type="project" value="UniProtKB-UniRule"/>
</dbReference>
<dbReference type="SUPFAM" id="SSF102114">
    <property type="entry name" value="Radical SAM enzymes"/>
    <property type="match status" value="1"/>
</dbReference>
<comment type="pathway">
    <text evidence="8">Cofactor biosynthesis; pyrroloquinoline quinone biosynthesis.</text>
</comment>
<dbReference type="RefSeq" id="WP_110523606.1">
    <property type="nucleotide sequence ID" value="NZ_QKOE01000003.1"/>
</dbReference>
<dbReference type="InterPro" id="IPR006638">
    <property type="entry name" value="Elp3/MiaA/NifB-like_rSAM"/>
</dbReference>
<dbReference type="PIRSF" id="PIRSF037420">
    <property type="entry name" value="PQQ_syn_pqqE"/>
    <property type="match status" value="1"/>
</dbReference>
<evidence type="ECO:0000259" key="10">
    <source>
        <dbReference type="PROSITE" id="PS51918"/>
    </source>
</evidence>
<dbReference type="AlphaFoldDB" id="A0A323UXM2"/>
<feature type="binding site" evidence="8">
    <location>
        <position position="39"/>
    </location>
    <ligand>
        <name>[4Fe-4S] cluster</name>
        <dbReference type="ChEBI" id="CHEBI:49883"/>
        <note>4Fe-4S-S-AdoMet</note>
    </ligand>
</feature>
<keyword evidence="3 8" id="KW-0479">Metal-binding</keyword>
<evidence type="ECO:0000256" key="6">
    <source>
        <dbReference type="ARBA" id="ARBA00023004"/>
    </source>
</evidence>
<evidence type="ECO:0000256" key="8">
    <source>
        <dbReference type="HAMAP-Rule" id="MF_00660"/>
    </source>
</evidence>
<keyword evidence="5 8" id="KW-0560">Oxidoreductase</keyword>
<feature type="binding site" evidence="8">
    <location>
        <position position="32"/>
    </location>
    <ligand>
        <name>[4Fe-4S] cluster</name>
        <dbReference type="ChEBI" id="CHEBI:49883"/>
        <note>4Fe-4S-S-AdoMet</note>
    </ligand>
</feature>
<dbReference type="NCBIfam" id="TIGR02109">
    <property type="entry name" value="PQQ_syn_pqqE"/>
    <property type="match status" value="1"/>
</dbReference>
<dbReference type="PANTHER" id="PTHR11228">
    <property type="entry name" value="RADICAL SAM DOMAIN PROTEIN"/>
    <property type="match status" value="1"/>
</dbReference>
<dbReference type="PANTHER" id="PTHR11228:SF7">
    <property type="entry name" value="PQQA PEPTIDE CYCLASE"/>
    <property type="match status" value="1"/>
</dbReference>
<evidence type="ECO:0000256" key="4">
    <source>
        <dbReference type="ARBA" id="ARBA00022905"/>
    </source>
</evidence>
<evidence type="ECO:0000256" key="2">
    <source>
        <dbReference type="ARBA" id="ARBA00022691"/>
    </source>
</evidence>
<dbReference type="Pfam" id="PF13186">
    <property type="entry name" value="SPASM"/>
    <property type="match status" value="1"/>
</dbReference>
<dbReference type="UniPathway" id="UPA00539"/>
<dbReference type="CDD" id="cd21119">
    <property type="entry name" value="SPASM_PqqE"/>
    <property type="match status" value="1"/>
</dbReference>
<keyword evidence="4 8" id="KW-0884">PQQ biosynthesis</keyword>
<sequence>MTATSSPPTAQADPANRPGPPLWLLAEVTYRCPLHCAFCYNPTDFARTTPADELDTDGWLRVLHQARALGSVQCGFSGGEPLMRDDLEILVAEAHKLGYYTNLLTSGVGLSPARAEALKAAGLDHIQLSFQDTTRELNDFLSHTRTFDLKQQVAGSIKEMGWPMVMNCVIHRLNIDHIDKIIEMALALGAEYLELANSQYYAWALLNRDQLMPSRAQLERAERITKEYRQKLGDRLRIFFVVPDYYEIRPKKCMNGWGNVFLTVTPDGTALPCHTARMLPGLDFPNVRDHSVQAIWYESEGFNRYRGTDWMHDSCKTCPDREKDLGGCRCQAWMLAGDPSAPDPVCDKSPAHHLVQDAVARANQPGALAARPLIFRDPKASRALSEQAASSSAPARPAGTTA</sequence>
<dbReference type="OrthoDB" id="9782387at2"/>
<feature type="domain" description="Radical SAM core" evidence="10">
    <location>
        <begin position="18"/>
        <end position="235"/>
    </location>
</feature>
<dbReference type="SFLD" id="SFLDG01067">
    <property type="entry name" value="SPASM/twitch_domain_containing"/>
    <property type="match status" value="1"/>
</dbReference>
<dbReference type="InterPro" id="IPR007197">
    <property type="entry name" value="rSAM"/>
</dbReference>
<dbReference type="EC" id="1.21.98.4" evidence="8"/>
<dbReference type="Proteomes" id="UP000248259">
    <property type="component" value="Unassembled WGS sequence"/>
</dbReference>
<dbReference type="InterPro" id="IPR017200">
    <property type="entry name" value="PqqE-like"/>
</dbReference>
<keyword evidence="2 8" id="KW-0949">S-adenosyl-L-methionine</keyword>
<name>A0A323UXM2_9RHOO</name>
<dbReference type="InterPro" id="IPR058240">
    <property type="entry name" value="rSAM_sf"/>
</dbReference>
<evidence type="ECO:0000256" key="5">
    <source>
        <dbReference type="ARBA" id="ARBA00023002"/>
    </source>
</evidence>
<keyword evidence="1 8" id="KW-0004">4Fe-4S</keyword>
<feature type="binding site" evidence="8">
    <location>
        <position position="36"/>
    </location>
    <ligand>
        <name>[4Fe-4S] cluster</name>
        <dbReference type="ChEBI" id="CHEBI:49883"/>
        <note>4Fe-4S-S-AdoMet</note>
    </ligand>
</feature>
<dbReference type="SFLD" id="SFLDG01386">
    <property type="entry name" value="main_SPASM_domain-containing"/>
    <property type="match status" value="1"/>
</dbReference>
<feature type="region of interest" description="Disordered" evidence="9">
    <location>
        <begin position="380"/>
        <end position="402"/>
    </location>
</feature>
<dbReference type="GO" id="GO:0005506">
    <property type="term" value="F:iron ion binding"/>
    <property type="evidence" value="ECO:0007669"/>
    <property type="project" value="UniProtKB-UniRule"/>
</dbReference>
<comment type="function">
    <text evidence="8">Catalyzes the cross-linking of a glutamate residue and a tyrosine residue in the PqqA protein as part of the biosynthesis of pyrroloquinoline quinone (PQQ).</text>
</comment>
<dbReference type="Pfam" id="PF04055">
    <property type="entry name" value="Radical_SAM"/>
    <property type="match status" value="1"/>
</dbReference>
<dbReference type="InterPro" id="IPR011843">
    <property type="entry name" value="PQQ_synth_PqqE_bac"/>
</dbReference>
<dbReference type="InterPro" id="IPR013785">
    <property type="entry name" value="Aldolase_TIM"/>
</dbReference>
<dbReference type="NCBIfam" id="TIGR04085">
    <property type="entry name" value="rSAM_more_4Fe4S"/>
    <property type="match status" value="1"/>
</dbReference>
<dbReference type="SMART" id="SM00729">
    <property type="entry name" value="Elp3"/>
    <property type="match status" value="1"/>
</dbReference>
<dbReference type="SFLD" id="SFLDF00280">
    <property type="entry name" value="coenzyme_PQQ_synthesis_protein"/>
    <property type="match status" value="1"/>
</dbReference>
<evidence type="ECO:0000256" key="3">
    <source>
        <dbReference type="ARBA" id="ARBA00022723"/>
    </source>
</evidence>
<evidence type="ECO:0000256" key="1">
    <source>
        <dbReference type="ARBA" id="ARBA00022485"/>
    </source>
</evidence>
<comment type="cofactor">
    <cofactor evidence="8">
        <name>[4Fe-4S] cluster</name>
        <dbReference type="ChEBI" id="CHEBI:49883"/>
    </cofactor>
    <text evidence="8">Binds 1 [4Fe-4S] cluster. The cluster is coordinated with 3 cysteines and an exchangeable S-adenosyl-L-methionine.</text>
</comment>
<feature type="compositionally biased region" description="Low complexity" evidence="9">
    <location>
        <begin position="381"/>
        <end position="402"/>
    </location>
</feature>
<evidence type="ECO:0000256" key="9">
    <source>
        <dbReference type="SAM" id="MobiDB-lite"/>
    </source>
</evidence>
<comment type="subunit">
    <text evidence="8">Interacts with PqqD. The interaction is necessary for activity of PqqE.</text>
</comment>
<proteinExistence type="inferred from homology"/>
<keyword evidence="6 8" id="KW-0408">Iron</keyword>
<gene>
    <name evidence="8" type="primary">pqqE</name>
    <name evidence="11" type="ORF">DNK49_07030</name>
</gene>
<comment type="caution">
    <text evidence="11">The sequence shown here is derived from an EMBL/GenBank/DDBJ whole genome shotgun (WGS) entry which is preliminary data.</text>
</comment>